<protein>
    <submittedName>
        <fullName evidence="4">Flavin reductase family protein</fullName>
    </submittedName>
</protein>
<reference evidence="5" key="1">
    <citation type="journal article" date="2019" name="Int. J. Syst. Evol. Microbiol.">
        <title>The Global Catalogue of Microorganisms (GCM) 10K type strain sequencing project: providing services to taxonomists for standard genome sequencing and annotation.</title>
        <authorList>
            <consortium name="The Broad Institute Genomics Platform"/>
            <consortium name="The Broad Institute Genome Sequencing Center for Infectious Disease"/>
            <person name="Wu L."/>
            <person name="Ma J."/>
        </authorList>
    </citation>
    <scope>NUCLEOTIDE SEQUENCE [LARGE SCALE GENOMIC DNA]</scope>
    <source>
        <strain evidence="5">JCM 13249</strain>
    </source>
</reference>
<name>A0ABP4X0B5_9ACTN</name>
<gene>
    <name evidence="4" type="ORF">GCM10009681_42950</name>
</gene>
<proteinExistence type="inferred from homology"/>
<evidence type="ECO:0000313" key="4">
    <source>
        <dbReference type="EMBL" id="GAA1767269.1"/>
    </source>
</evidence>
<dbReference type="InterPro" id="IPR002563">
    <property type="entry name" value="Flavin_Rdtase-like_dom"/>
</dbReference>
<dbReference type="Proteomes" id="UP001500655">
    <property type="component" value="Unassembled WGS sequence"/>
</dbReference>
<sequence length="166" mass="17793">MTADVLPDPKGLRSLLATFATGVTVLTVGGATPRGMTANSFTSVSMEPPLVLVCVDRTAIMHASLHRAGVFGVSVLASDQEELARYFADHDRPPGFAQFEPVGWLPGENTGVPLIRGALAWFECRLWRMYDGGDHSIVVGNLMSATRLDDGAGALLFHQGGFHRLD</sequence>
<dbReference type="EMBL" id="BAAALS010000023">
    <property type="protein sequence ID" value="GAA1767269.1"/>
    <property type="molecule type" value="Genomic_DNA"/>
</dbReference>
<evidence type="ECO:0000256" key="2">
    <source>
        <dbReference type="ARBA" id="ARBA00023002"/>
    </source>
</evidence>
<dbReference type="SMART" id="SM00903">
    <property type="entry name" value="Flavin_Reduct"/>
    <property type="match status" value="1"/>
</dbReference>
<dbReference type="PANTHER" id="PTHR30466:SF11">
    <property type="entry name" value="FLAVIN-DEPENDENT MONOOXYGENASE, REDUCTASE SUBUNIT HSAB"/>
    <property type="match status" value="1"/>
</dbReference>
<evidence type="ECO:0000256" key="1">
    <source>
        <dbReference type="ARBA" id="ARBA00008898"/>
    </source>
</evidence>
<dbReference type="InterPro" id="IPR012349">
    <property type="entry name" value="Split_barrel_FMN-bd"/>
</dbReference>
<evidence type="ECO:0000259" key="3">
    <source>
        <dbReference type="SMART" id="SM00903"/>
    </source>
</evidence>
<organism evidence="4 5">
    <name type="scientific">Luedemannella helvata</name>
    <dbReference type="NCBI Taxonomy" id="349315"/>
    <lineage>
        <taxon>Bacteria</taxon>
        <taxon>Bacillati</taxon>
        <taxon>Actinomycetota</taxon>
        <taxon>Actinomycetes</taxon>
        <taxon>Micromonosporales</taxon>
        <taxon>Micromonosporaceae</taxon>
        <taxon>Luedemannella</taxon>
    </lineage>
</organism>
<keyword evidence="5" id="KW-1185">Reference proteome</keyword>
<dbReference type="PANTHER" id="PTHR30466">
    <property type="entry name" value="FLAVIN REDUCTASE"/>
    <property type="match status" value="1"/>
</dbReference>
<dbReference type="SUPFAM" id="SSF50475">
    <property type="entry name" value="FMN-binding split barrel"/>
    <property type="match status" value="1"/>
</dbReference>
<comment type="caution">
    <text evidence="4">The sequence shown here is derived from an EMBL/GenBank/DDBJ whole genome shotgun (WGS) entry which is preliminary data.</text>
</comment>
<dbReference type="RefSeq" id="WP_344084916.1">
    <property type="nucleotide sequence ID" value="NZ_BAAALS010000023.1"/>
</dbReference>
<keyword evidence="2" id="KW-0560">Oxidoreductase</keyword>
<dbReference type="InterPro" id="IPR050268">
    <property type="entry name" value="NADH-dep_flavin_reductase"/>
</dbReference>
<feature type="domain" description="Flavin reductase like" evidence="3">
    <location>
        <begin position="16"/>
        <end position="164"/>
    </location>
</feature>
<dbReference type="Pfam" id="PF01613">
    <property type="entry name" value="Flavin_Reduct"/>
    <property type="match status" value="1"/>
</dbReference>
<dbReference type="Gene3D" id="2.30.110.10">
    <property type="entry name" value="Electron Transport, Fmn-binding Protein, Chain A"/>
    <property type="match status" value="1"/>
</dbReference>
<comment type="similarity">
    <text evidence="1">Belongs to the non-flavoprotein flavin reductase family.</text>
</comment>
<evidence type="ECO:0000313" key="5">
    <source>
        <dbReference type="Proteomes" id="UP001500655"/>
    </source>
</evidence>
<accession>A0ABP4X0B5</accession>